<proteinExistence type="predicted"/>
<accession>A0A2I2LF27</accession>
<organism evidence="1 2">
    <name type="scientific">Tenacibaculum finnmarkense genomovar ulcerans</name>
    <dbReference type="NCBI Taxonomy" id="2781388"/>
    <lineage>
        <taxon>Bacteria</taxon>
        <taxon>Pseudomonadati</taxon>
        <taxon>Bacteroidota</taxon>
        <taxon>Flavobacteriia</taxon>
        <taxon>Flavobacteriales</taxon>
        <taxon>Flavobacteriaceae</taxon>
        <taxon>Tenacibaculum</taxon>
        <taxon>Tenacibaculum finnmarkense</taxon>
    </lineage>
</organism>
<reference evidence="1 2" key="1">
    <citation type="submission" date="2017-11" db="EMBL/GenBank/DDBJ databases">
        <authorList>
            <person name="Duchaud E."/>
        </authorList>
    </citation>
    <scope>NUCLEOTIDE SEQUENCE [LARGE SCALE GENOMIC DNA]</scope>
    <source>
        <strain evidence="1 2">TNO010</strain>
    </source>
</reference>
<name>A0A2I2LF27_9FLAO</name>
<dbReference type="AlphaFoldDB" id="A0A2I2LF27"/>
<dbReference type="EMBL" id="OENE01000003">
    <property type="protein sequence ID" value="SOS58171.1"/>
    <property type="molecule type" value="Genomic_DNA"/>
</dbReference>
<gene>
    <name evidence="1" type="ORF">TNO010_110147</name>
</gene>
<evidence type="ECO:0000313" key="1">
    <source>
        <dbReference type="EMBL" id="SOS58171.1"/>
    </source>
</evidence>
<dbReference type="Proteomes" id="UP000490060">
    <property type="component" value="Unassembled WGS sequence"/>
</dbReference>
<dbReference type="RefSeq" id="WP_172504755.1">
    <property type="nucleotide sequence ID" value="NZ_JAJHTM010000001.1"/>
</dbReference>
<evidence type="ECO:0008006" key="3">
    <source>
        <dbReference type="Google" id="ProtNLM"/>
    </source>
</evidence>
<evidence type="ECO:0000313" key="2">
    <source>
        <dbReference type="Proteomes" id="UP000490060"/>
    </source>
</evidence>
<sequence length="325" mass="36768">MNVFQNKIILTIAVLSIAIQGFSNTIFPKSYKAFLEEECDACGCSNNGGSLGMGGIIDNNFVGVRYLYQQYESKDGIFTDSPKIDESFNTIQLWSRIPVATNLELQVFVPYHAHHRNYVDKTTNITGLGDITLLSNYTILDKKQGDYNEKTEKTSMVNHVVKVGVGVKLPTGKYTQEINNSTNPSFQLGTGSVDYMSNLQYVFKYNDFGVTNYLSYYYKNTNNKKYRFGNQFNFNSTLFYVLKDAKKNVFIPSLGISGEFYNVNKQFNMEVKGSDGHALFSSIGLEYNTNKITFGASGMYPINQNLAQAKVEVKFRTSLYLNYNF</sequence>
<protein>
    <recommendedName>
        <fullName evidence="3">Transporter</fullName>
    </recommendedName>
</protein>